<dbReference type="Proteomes" id="UP001497623">
    <property type="component" value="Unassembled WGS sequence"/>
</dbReference>
<evidence type="ECO:0000313" key="1">
    <source>
        <dbReference type="EMBL" id="CAL4109993.1"/>
    </source>
</evidence>
<sequence length="109" mass="11965">GSCHKKLQEVNIDVFTGVSKHYPKLVLVDDQFDINFKINGFAKALENFKSNGYRLAAVHDESDQISVQGLIGVDLIQHFSEISKIKCIGGAAWSTPLGVIPFGDINSFL</sequence>
<evidence type="ECO:0000313" key="2">
    <source>
        <dbReference type="Proteomes" id="UP001497623"/>
    </source>
</evidence>
<feature type="non-terminal residue" evidence="1">
    <location>
        <position position="109"/>
    </location>
</feature>
<feature type="non-terminal residue" evidence="1">
    <location>
        <position position="1"/>
    </location>
</feature>
<dbReference type="EMBL" id="CAXKWB010014189">
    <property type="protein sequence ID" value="CAL4109993.1"/>
    <property type="molecule type" value="Genomic_DNA"/>
</dbReference>
<protein>
    <submittedName>
        <fullName evidence="1">Uncharacterized protein</fullName>
    </submittedName>
</protein>
<gene>
    <name evidence="1" type="ORF">MNOR_LOCUS19255</name>
</gene>
<comment type="caution">
    <text evidence="1">The sequence shown here is derived from an EMBL/GenBank/DDBJ whole genome shotgun (WGS) entry which is preliminary data.</text>
</comment>
<dbReference type="AlphaFoldDB" id="A0AAV2R4W4"/>
<name>A0AAV2R4W4_MEGNR</name>
<keyword evidence="2" id="KW-1185">Reference proteome</keyword>
<proteinExistence type="predicted"/>
<accession>A0AAV2R4W4</accession>
<organism evidence="1 2">
    <name type="scientific">Meganyctiphanes norvegica</name>
    <name type="common">Northern krill</name>
    <name type="synonym">Thysanopoda norvegica</name>
    <dbReference type="NCBI Taxonomy" id="48144"/>
    <lineage>
        <taxon>Eukaryota</taxon>
        <taxon>Metazoa</taxon>
        <taxon>Ecdysozoa</taxon>
        <taxon>Arthropoda</taxon>
        <taxon>Crustacea</taxon>
        <taxon>Multicrustacea</taxon>
        <taxon>Malacostraca</taxon>
        <taxon>Eumalacostraca</taxon>
        <taxon>Eucarida</taxon>
        <taxon>Euphausiacea</taxon>
        <taxon>Euphausiidae</taxon>
        <taxon>Meganyctiphanes</taxon>
    </lineage>
</organism>
<reference evidence="1 2" key="1">
    <citation type="submission" date="2024-05" db="EMBL/GenBank/DDBJ databases">
        <authorList>
            <person name="Wallberg A."/>
        </authorList>
    </citation>
    <scope>NUCLEOTIDE SEQUENCE [LARGE SCALE GENOMIC DNA]</scope>
</reference>